<dbReference type="InterPro" id="IPR051045">
    <property type="entry name" value="TonB-dependent_transducer"/>
</dbReference>
<evidence type="ECO:0000313" key="13">
    <source>
        <dbReference type="Proteomes" id="UP001597115"/>
    </source>
</evidence>
<dbReference type="EMBL" id="JBHUDY010000001">
    <property type="protein sequence ID" value="MFD1610395.1"/>
    <property type="molecule type" value="Genomic_DNA"/>
</dbReference>
<comment type="similarity">
    <text evidence="2">Belongs to the TonB family.</text>
</comment>
<comment type="caution">
    <text evidence="12">The sequence shown here is derived from an EMBL/GenBank/DDBJ whole genome shotgun (WGS) entry which is preliminary data.</text>
</comment>
<evidence type="ECO:0000256" key="10">
    <source>
        <dbReference type="SAM" id="MobiDB-lite"/>
    </source>
</evidence>
<dbReference type="SUPFAM" id="SSF74653">
    <property type="entry name" value="TolA/TonB C-terminal domain"/>
    <property type="match status" value="1"/>
</dbReference>
<evidence type="ECO:0000256" key="9">
    <source>
        <dbReference type="ARBA" id="ARBA00023136"/>
    </source>
</evidence>
<keyword evidence="13" id="KW-1185">Reference proteome</keyword>
<protein>
    <submittedName>
        <fullName evidence="12">TonB family protein</fullName>
    </submittedName>
</protein>
<dbReference type="NCBIfam" id="TIGR01352">
    <property type="entry name" value="tonB_Cterm"/>
    <property type="match status" value="1"/>
</dbReference>
<keyword evidence="6" id="KW-0812">Transmembrane</keyword>
<comment type="subcellular location">
    <subcellularLocation>
        <location evidence="1">Cell inner membrane</location>
        <topology evidence="1">Single-pass membrane protein</topology>
        <orientation evidence="1">Periplasmic side</orientation>
    </subcellularLocation>
</comment>
<evidence type="ECO:0000256" key="4">
    <source>
        <dbReference type="ARBA" id="ARBA00022475"/>
    </source>
</evidence>
<name>A0ABW4HZM4_9SPHN</name>
<organism evidence="12 13">
    <name type="scientific">Sphingomonas tabacisoli</name>
    <dbReference type="NCBI Taxonomy" id="2249466"/>
    <lineage>
        <taxon>Bacteria</taxon>
        <taxon>Pseudomonadati</taxon>
        <taxon>Pseudomonadota</taxon>
        <taxon>Alphaproteobacteria</taxon>
        <taxon>Sphingomonadales</taxon>
        <taxon>Sphingomonadaceae</taxon>
        <taxon>Sphingomonas</taxon>
    </lineage>
</organism>
<dbReference type="PANTHER" id="PTHR33446:SF2">
    <property type="entry name" value="PROTEIN TONB"/>
    <property type="match status" value="1"/>
</dbReference>
<feature type="domain" description="TonB C-terminal" evidence="11">
    <location>
        <begin position="129"/>
        <end position="220"/>
    </location>
</feature>
<reference evidence="13" key="1">
    <citation type="journal article" date="2019" name="Int. J. Syst. Evol. Microbiol.">
        <title>The Global Catalogue of Microorganisms (GCM) 10K type strain sequencing project: providing services to taxonomists for standard genome sequencing and annotation.</title>
        <authorList>
            <consortium name="The Broad Institute Genomics Platform"/>
            <consortium name="The Broad Institute Genome Sequencing Center for Infectious Disease"/>
            <person name="Wu L."/>
            <person name="Ma J."/>
        </authorList>
    </citation>
    <scope>NUCLEOTIDE SEQUENCE [LARGE SCALE GENOMIC DNA]</scope>
    <source>
        <strain evidence="13">CGMCC 1.16275</strain>
    </source>
</reference>
<evidence type="ECO:0000259" key="11">
    <source>
        <dbReference type="PROSITE" id="PS52015"/>
    </source>
</evidence>
<accession>A0ABW4HZM4</accession>
<evidence type="ECO:0000256" key="8">
    <source>
        <dbReference type="ARBA" id="ARBA00022989"/>
    </source>
</evidence>
<evidence type="ECO:0000256" key="1">
    <source>
        <dbReference type="ARBA" id="ARBA00004383"/>
    </source>
</evidence>
<evidence type="ECO:0000256" key="5">
    <source>
        <dbReference type="ARBA" id="ARBA00022519"/>
    </source>
</evidence>
<keyword evidence="4" id="KW-1003">Cell membrane</keyword>
<evidence type="ECO:0000256" key="6">
    <source>
        <dbReference type="ARBA" id="ARBA00022692"/>
    </source>
</evidence>
<keyword evidence="3" id="KW-0813">Transport</keyword>
<feature type="region of interest" description="Disordered" evidence="10">
    <location>
        <begin position="52"/>
        <end position="86"/>
    </location>
</feature>
<keyword evidence="7" id="KW-0653">Protein transport</keyword>
<dbReference type="PROSITE" id="PS52015">
    <property type="entry name" value="TONB_CTD"/>
    <property type="match status" value="1"/>
</dbReference>
<dbReference type="InterPro" id="IPR006260">
    <property type="entry name" value="TonB/TolA_C"/>
</dbReference>
<sequence>MTADGFLQQKQRHPVAMAAALSINIAAVTALMLAKSGYVEIVPPGAIPLINIVDPPPPPPNTEPPKQRPHQPQAQNPWTPQPHEHPTAVDRTEIAGTTEMGGLIGDPGLPPVKFEPVDPPKPPEPVTVGPQPDPRYAGDYQPPYPPQLLRTGIEGKAVVRVLIGADGRVKQAEIVSADDPLFADATERQALRKWRFRPATRDGVAVESWKTMTVKFEIRS</sequence>
<evidence type="ECO:0000256" key="7">
    <source>
        <dbReference type="ARBA" id="ARBA00022927"/>
    </source>
</evidence>
<evidence type="ECO:0000256" key="3">
    <source>
        <dbReference type="ARBA" id="ARBA00022448"/>
    </source>
</evidence>
<feature type="region of interest" description="Disordered" evidence="10">
    <location>
        <begin position="98"/>
        <end position="133"/>
    </location>
</feature>
<dbReference type="PANTHER" id="PTHR33446">
    <property type="entry name" value="PROTEIN TONB-RELATED"/>
    <property type="match status" value="1"/>
</dbReference>
<feature type="compositionally biased region" description="Pro residues" evidence="10">
    <location>
        <begin position="54"/>
        <end position="63"/>
    </location>
</feature>
<evidence type="ECO:0000313" key="12">
    <source>
        <dbReference type="EMBL" id="MFD1610395.1"/>
    </source>
</evidence>
<keyword evidence="8" id="KW-1133">Transmembrane helix</keyword>
<dbReference type="InterPro" id="IPR037682">
    <property type="entry name" value="TonB_C"/>
</dbReference>
<keyword evidence="5" id="KW-0997">Cell inner membrane</keyword>
<dbReference type="Pfam" id="PF03544">
    <property type="entry name" value="TonB_C"/>
    <property type="match status" value="1"/>
</dbReference>
<gene>
    <name evidence="12" type="ORF">ACFSCW_01110</name>
</gene>
<evidence type="ECO:0000256" key="2">
    <source>
        <dbReference type="ARBA" id="ARBA00006555"/>
    </source>
</evidence>
<proteinExistence type="inferred from homology"/>
<dbReference type="Gene3D" id="3.30.1150.10">
    <property type="match status" value="1"/>
</dbReference>
<keyword evidence="9" id="KW-0472">Membrane</keyword>
<dbReference type="Proteomes" id="UP001597115">
    <property type="component" value="Unassembled WGS sequence"/>
</dbReference>
<dbReference type="RefSeq" id="WP_380886027.1">
    <property type="nucleotide sequence ID" value="NZ_JBHUDY010000001.1"/>
</dbReference>